<dbReference type="PANTHER" id="PTHR43791:SF5">
    <property type="entry name" value="MAJOR FACILITATOR SUPERFAMILY (MFS) PROFILE DOMAIN-CONTAINING PROTEIN"/>
    <property type="match status" value="1"/>
</dbReference>
<feature type="transmembrane region" description="Helical" evidence="6">
    <location>
        <begin position="47"/>
        <end position="69"/>
    </location>
</feature>
<keyword evidence="2" id="KW-0813">Transport</keyword>
<dbReference type="InterPro" id="IPR036259">
    <property type="entry name" value="MFS_trans_sf"/>
</dbReference>
<feature type="transmembrane region" description="Helical" evidence="6">
    <location>
        <begin position="114"/>
        <end position="134"/>
    </location>
</feature>
<dbReference type="OrthoDB" id="2962993at2759"/>
<organism evidence="7 8">
    <name type="scientific">Aspergillus sclerotialis</name>
    <dbReference type="NCBI Taxonomy" id="2070753"/>
    <lineage>
        <taxon>Eukaryota</taxon>
        <taxon>Fungi</taxon>
        <taxon>Dikarya</taxon>
        <taxon>Ascomycota</taxon>
        <taxon>Pezizomycotina</taxon>
        <taxon>Eurotiomycetes</taxon>
        <taxon>Eurotiomycetidae</taxon>
        <taxon>Eurotiales</taxon>
        <taxon>Aspergillaceae</taxon>
        <taxon>Aspergillus</taxon>
        <taxon>Aspergillus subgen. Polypaecilum</taxon>
    </lineage>
</organism>
<protein>
    <submittedName>
        <fullName evidence="7">Major Facilitator Superfamily</fullName>
    </submittedName>
</protein>
<keyword evidence="8" id="KW-1185">Reference proteome</keyword>
<dbReference type="Proteomes" id="UP000266188">
    <property type="component" value="Unassembled WGS sequence"/>
</dbReference>
<dbReference type="PANTHER" id="PTHR43791">
    <property type="entry name" value="PERMEASE-RELATED"/>
    <property type="match status" value="1"/>
</dbReference>
<keyword evidence="5 6" id="KW-0472">Membrane</keyword>
<evidence type="ECO:0000313" key="8">
    <source>
        <dbReference type="Proteomes" id="UP000266188"/>
    </source>
</evidence>
<dbReference type="SUPFAM" id="SSF103473">
    <property type="entry name" value="MFS general substrate transporter"/>
    <property type="match status" value="1"/>
</dbReference>
<keyword evidence="4 6" id="KW-1133">Transmembrane helix</keyword>
<dbReference type="Gene3D" id="1.20.1250.20">
    <property type="entry name" value="MFS general substrate transporter like domains"/>
    <property type="match status" value="1"/>
</dbReference>
<comment type="caution">
    <text evidence="7">The sequence shown here is derived from an EMBL/GenBank/DDBJ whole genome shotgun (WGS) entry which is preliminary data.</text>
</comment>
<feature type="transmembrane region" description="Helical" evidence="6">
    <location>
        <begin position="81"/>
        <end position="102"/>
    </location>
</feature>
<dbReference type="GO" id="GO:0022857">
    <property type="term" value="F:transmembrane transporter activity"/>
    <property type="evidence" value="ECO:0007669"/>
    <property type="project" value="TreeGrafter"/>
</dbReference>
<proteinExistence type="predicted"/>
<evidence type="ECO:0000256" key="4">
    <source>
        <dbReference type="ARBA" id="ARBA00022989"/>
    </source>
</evidence>
<gene>
    <name evidence="7" type="ORF">PHISCL_09129</name>
</gene>
<evidence type="ECO:0000313" key="7">
    <source>
        <dbReference type="EMBL" id="RJE18536.1"/>
    </source>
</evidence>
<comment type="subcellular location">
    <subcellularLocation>
        <location evidence="1">Membrane</location>
        <topology evidence="1">Multi-pass membrane protein</topology>
    </subcellularLocation>
</comment>
<sequence>MAAFFAVLSLSIVSDRLKARGPIMAAGCAVAAGGYIMLLATEKNSVRYAGTFLAAVGVFPGSALVMGWLSNNLAPHYVRATGLGVVISLANCSSFAATFIYLEKDAPEYVLGHSISLGSLVLCFLAICIQDLYLHWENRKRERGDRDDRLSYGNEEDLGNRHPGFKYTL</sequence>
<dbReference type="EMBL" id="MVGC01000535">
    <property type="protein sequence ID" value="RJE18536.1"/>
    <property type="molecule type" value="Genomic_DNA"/>
</dbReference>
<evidence type="ECO:0000256" key="2">
    <source>
        <dbReference type="ARBA" id="ARBA00022448"/>
    </source>
</evidence>
<evidence type="ECO:0000256" key="1">
    <source>
        <dbReference type="ARBA" id="ARBA00004141"/>
    </source>
</evidence>
<evidence type="ECO:0000256" key="3">
    <source>
        <dbReference type="ARBA" id="ARBA00022692"/>
    </source>
</evidence>
<dbReference type="AlphaFoldDB" id="A0A3A2Z6R4"/>
<dbReference type="GO" id="GO:0016020">
    <property type="term" value="C:membrane"/>
    <property type="evidence" value="ECO:0007669"/>
    <property type="project" value="UniProtKB-SubCell"/>
</dbReference>
<name>A0A3A2Z6R4_9EURO</name>
<evidence type="ECO:0000256" key="5">
    <source>
        <dbReference type="ARBA" id="ARBA00023136"/>
    </source>
</evidence>
<keyword evidence="3 6" id="KW-0812">Transmembrane</keyword>
<reference evidence="8" key="1">
    <citation type="submission" date="2017-02" db="EMBL/GenBank/DDBJ databases">
        <authorList>
            <person name="Tafer H."/>
            <person name="Lopandic K."/>
        </authorList>
    </citation>
    <scope>NUCLEOTIDE SEQUENCE [LARGE SCALE GENOMIC DNA]</scope>
    <source>
        <strain evidence="8">CBS 366.77</strain>
    </source>
</reference>
<accession>A0A3A2Z6R4</accession>
<evidence type="ECO:0000256" key="6">
    <source>
        <dbReference type="SAM" id="Phobius"/>
    </source>
</evidence>